<dbReference type="AlphaFoldDB" id="A0AAP0NMB1"/>
<organism evidence="1 2">
    <name type="scientific">Stephania cephalantha</name>
    <dbReference type="NCBI Taxonomy" id="152367"/>
    <lineage>
        <taxon>Eukaryota</taxon>
        <taxon>Viridiplantae</taxon>
        <taxon>Streptophyta</taxon>
        <taxon>Embryophyta</taxon>
        <taxon>Tracheophyta</taxon>
        <taxon>Spermatophyta</taxon>
        <taxon>Magnoliopsida</taxon>
        <taxon>Ranunculales</taxon>
        <taxon>Menispermaceae</taxon>
        <taxon>Menispermoideae</taxon>
        <taxon>Cissampelideae</taxon>
        <taxon>Stephania</taxon>
    </lineage>
</organism>
<sequence length="61" mass="6924">MGSAFKRRLEVQCKAGINVCKSFMVESIRIRGIKNLQFDEKDVRNHVNAARRLTFGIGDAK</sequence>
<accession>A0AAP0NMB1</accession>
<protein>
    <submittedName>
        <fullName evidence="1">Uncharacterized protein</fullName>
    </submittedName>
</protein>
<comment type="caution">
    <text evidence="1">The sequence shown here is derived from an EMBL/GenBank/DDBJ whole genome shotgun (WGS) entry which is preliminary data.</text>
</comment>
<dbReference type="EMBL" id="JBBNAG010000008">
    <property type="protein sequence ID" value="KAK9112088.1"/>
    <property type="molecule type" value="Genomic_DNA"/>
</dbReference>
<reference evidence="1 2" key="1">
    <citation type="submission" date="2024-01" db="EMBL/GenBank/DDBJ databases">
        <title>Genome assemblies of Stephania.</title>
        <authorList>
            <person name="Yang L."/>
        </authorList>
    </citation>
    <scope>NUCLEOTIDE SEQUENCE [LARGE SCALE GENOMIC DNA]</scope>
    <source>
        <strain evidence="1">JXDWG</strain>
        <tissue evidence="1">Leaf</tissue>
    </source>
</reference>
<keyword evidence="2" id="KW-1185">Reference proteome</keyword>
<evidence type="ECO:0000313" key="1">
    <source>
        <dbReference type="EMBL" id="KAK9112088.1"/>
    </source>
</evidence>
<dbReference type="Proteomes" id="UP001419268">
    <property type="component" value="Unassembled WGS sequence"/>
</dbReference>
<proteinExistence type="predicted"/>
<gene>
    <name evidence="1" type="ORF">Scep_019607</name>
</gene>
<evidence type="ECO:0000313" key="2">
    <source>
        <dbReference type="Proteomes" id="UP001419268"/>
    </source>
</evidence>
<name>A0AAP0NMB1_9MAGN</name>